<dbReference type="GeneID" id="75691438"/>
<sequence>MDLFVNDFVDFLIDLFIKKSINIYAPIVGYLFANDFVANFNDFAIDFPINFTIDFLIYIKYITVIS</sequence>
<protein>
    <submittedName>
        <fullName evidence="1">Uncharacterized protein</fullName>
    </submittedName>
</protein>
<proteinExistence type="predicted"/>
<keyword evidence="2" id="KW-1185">Reference proteome</keyword>
<dbReference type="Proteomes" id="UP000827387">
    <property type="component" value="Segment"/>
</dbReference>
<organism evidence="1 2">
    <name type="scientific">uncultured phage cr49_1</name>
    <dbReference type="NCBI Taxonomy" id="2986402"/>
    <lineage>
        <taxon>Viruses</taxon>
        <taxon>Duplodnaviria</taxon>
        <taxon>Heunggongvirae</taxon>
        <taxon>Uroviricota</taxon>
        <taxon>Caudoviricetes</taxon>
        <taxon>Crassvirales</taxon>
        <taxon>Intestiviridae</taxon>
        <taxon>Crudevirinae</taxon>
        <taxon>Diorhovirus</taxon>
        <taxon>Diorhovirus copri</taxon>
    </lineage>
</organism>
<dbReference type="EMBL" id="MZ130474">
    <property type="protein sequence ID" value="QWM89074.1"/>
    <property type="molecule type" value="Genomic_DNA"/>
</dbReference>
<evidence type="ECO:0000313" key="2">
    <source>
        <dbReference type="Proteomes" id="UP000827387"/>
    </source>
</evidence>
<name>A0AAE7RTF8_9CAUD</name>
<evidence type="ECO:0000313" key="1">
    <source>
        <dbReference type="EMBL" id="QWM89074.1"/>
    </source>
</evidence>
<dbReference type="RefSeq" id="YP_010358646.1">
    <property type="nucleotide sequence ID" value="NC_062764.1"/>
</dbReference>
<reference evidence="1 2" key="1">
    <citation type="submission" date="2021-04" db="EMBL/GenBank/DDBJ databases">
        <authorList>
            <person name="Shkoporov A.N."/>
            <person name="Stockdale S.R."/>
            <person name="Guerin E."/>
            <person name="Ross R.P."/>
            <person name="Hill C."/>
        </authorList>
    </citation>
    <scope>NUCLEOTIDE SEQUENCE [LARGE SCALE GENOMIC DNA]</scope>
    <source>
        <strain evidence="2">cr49_1</strain>
    </source>
</reference>
<dbReference type="KEGG" id="vg:75691438"/>
<accession>A0AAE7RTF8</accession>
<gene>
    <name evidence="1" type="primary">gp_05164</name>
</gene>